<evidence type="ECO:0000256" key="1">
    <source>
        <dbReference type="ARBA" id="ARBA00007664"/>
    </source>
</evidence>
<evidence type="ECO:0000256" key="3">
    <source>
        <dbReference type="ARBA" id="ARBA00022801"/>
    </source>
</evidence>
<evidence type="ECO:0000256" key="4">
    <source>
        <dbReference type="ARBA" id="ARBA00022825"/>
    </source>
</evidence>
<dbReference type="InterPro" id="IPR001254">
    <property type="entry name" value="Trypsin_dom"/>
</dbReference>
<dbReference type="Proteomes" id="UP001154114">
    <property type="component" value="Chromosome 21"/>
</dbReference>
<sequence length="389" mass="42737">MFRKTGFVLLLVTLFQVYAEDIITPDFLENVGKQAPEEQSDGSRIVSGWPAAPGQHPHQIALRMVSSTGSVGSCGASIVSRDWILTAAHCTALRVTLVIRAGSVSIHTPQHISETTEYYNYPTYLDHLPTVVQINDISIAKVQRPFVYTPLLQRIRIQPSADANKDYNGLRVVTSGYGRTWTNSSVSETLNWVYLTAVSNSACQQTFGTALIVESAICARFYNVTSQSTCQGDSGGPLVHIGADGIPTLIGVTSFVAGDPFGCHSGFPAGFIRPGHFHSWFKQISGIDFENLEEEDVTEPPVTESTTEPAESEEVTDDPGSGTEPPESEETTEAPDSESDEDSEDSDEDEELSELLKRLEVQVKVKVKLNKYKIKKETEKDKEIKKKHH</sequence>
<gene>
    <name evidence="10" type="ORF">CINC_LOCUS6494</name>
</gene>
<dbReference type="SUPFAM" id="SSF50494">
    <property type="entry name" value="Trypsin-like serine proteases"/>
    <property type="match status" value="1"/>
</dbReference>
<dbReference type="PANTHER" id="PTHR24276:SF91">
    <property type="entry name" value="AT26814P-RELATED"/>
    <property type="match status" value="1"/>
</dbReference>
<evidence type="ECO:0000256" key="8">
    <source>
        <dbReference type="SAM" id="SignalP"/>
    </source>
</evidence>
<name>A0A9N8KXK2_CHRIL</name>
<protein>
    <recommendedName>
        <fullName evidence="9">Peptidase S1 domain-containing protein</fullName>
    </recommendedName>
</protein>
<dbReference type="PANTHER" id="PTHR24276">
    <property type="entry name" value="POLYSERASE-RELATED"/>
    <property type="match status" value="1"/>
</dbReference>
<dbReference type="Pfam" id="PF00089">
    <property type="entry name" value="Trypsin"/>
    <property type="match status" value="1"/>
</dbReference>
<dbReference type="PROSITE" id="PS00134">
    <property type="entry name" value="TRYPSIN_HIS"/>
    <property type="match status" value="1"/>
</dbReference>
<keyword evidence="3 6" id="KW-0378">Hydrolase</keyword>
<dbReference type="PROSITE" id="PS50240">
    <property type="entry name" value="TRYPSIN_DOM"/>
    <property type="match status" value="1"/>
</dbReference>
<dbReference type="InterPro" id="IPR001314">
    <property type="entry name" value="Peptidase_S1A"/>
</dbReference>
<dbReference type="InterPro" id="IPR043504">
    <property type="entry name" value="Peptidase_S1_PA_chymotrypsin"/>
</dbReference>
<dbReference type="InterPro" id="IPR018114">
    <property type="entry name" value="TRYPSIN_HIS"/>
</dbReference>
<comment type="similarity">
    <text evidence="1">Belongs to the peptidase S1 family.</text>
</comment>
<feature type="signal peptide" evidence="8">
    <location>
        <begin position="1"/>
        <end position="19"/>
    </location>
</feature>
<dbReference type="InterPro" id="IPR033116">
    <property type="entry name" value="TRYPSIN_SER"/>
</dbReference>
<organism evidence="10 11">
    <name type="scientific">Chrysodeixis includens</name>
    <name type="common">Soybean looper</name>
    <name type="synonym">Pseudoplusia includens</name>
    <dbReference type="NCBI Taxonomy" id="689277"/>
    <lineage>
        <taxon>Eukaryota</taxon>
        <taxon>Metazoa</taxon>
        <taxon>Ecdysozoa</taxon>
        <taxon>Arthropoda</taxon>
        <taxon>Hexapoda</taxon>
        <taxon>Insecta</taxon>
        <taxon>Pterygota</taxon>
        <taxon>Neoptera</taxon>
        <taxon>Endopterygota</taxon>
        <taxon>Lepidoptera</taxon>
        <taxon>Glossata</taxon>
        <taxon>Ditrysia</taxon>
        <taxon>Noctuoidea</taxon>
        <taxon>Noctuidae</taxon>
        <taxon>Plusiinae</taxon>
        <taxon>Chrysodeixis</taxon>
    </lineage>
</organism>
<feature type="compositionally biased region" description="Acidic residues" evidence="7">
    <location>
        <begin position="326"/>
        <end position="353"/>
    </location>
</feature>
<evidence type="ECO:0000313" key="10">
    <source>
        <dbReference type="EMBL" id="CAD0204184.1"/>
    </source>
</evidence>
<keyword evidence="2 6" id="KW-0645">Protease</keyword>
<feature type="region of interest" description="Disordered" evidence="7">
    <location>
        <begin position="292"/>
        <end position="355"/>
    </location>
</feature>
<evidence type="ECO:0000259" key="9">
    <source>
        <dbReference type="PROSITE" id="PS50240"/>
    </source>
</evidence>
<keyword evidence="8" id="KW-0732">Signal</keyword>
<dbReference type="InterPro" id="IPR009003">
    <property type="entry name" value="Peptidase_S1_PA"/>
</dbReference>
<dbReference type="PRINTS" id="PR00722">
    <property type="entry name" value="CHYMOTRYPSIN"/>
</dbReference>
<dbReference type="AlphaFoldDB" id="A0A9N8KXK2"/>
<proteinExistence type="inferred from homology"/>
<keyword evidence="11" id="KW-1185">Reference proteome</keyword>
<dbReference type="Gene3D" id="2.40.10.10">
    <property type="entry name" value="Trypsin-like serine proteases"/>
    <property type="match status" value="1"/>
</dbReference>
<accession>A0A9N8KXK2</accession>
<evidence type="ECO:0000256" key="2">
    <source>
        <dbReference type="ARBA" id="ARBA00022670"/>
    </source>
</evidence>
<dbReference type="CDD" id="cd00190">
    <property type="entry name" value="Tryp_SPc"/>
    <property type="match status" value="1"/>
</dbReference>
<keyword evidence="4 6" id="KW-0720">Serine protease</keyword>
<dbReference type="InterPro" id="IPR050430">
    <property type="entry name" value="Peptidase_S1"/>
</dbReference>
<dbReference type="SMART" id="SM00020">
    <property type="entry name" value="Tryp_SPc"/>
    <property type="match status" value="1"/>
</dbReference>
<evidence type="ECO:0000256" key="6">
    <source>
        <dbReference type="RuleBase" id="RU363034"/>
    </source>
</evidence>
<feature type="compositionally biased region" description="Low complexity" evidence="7">
    <location>
        <begin position="299"/>
        <end position="309"/>
    </location>
</feature>
<dbReference type="PROSITE" id="PS00135">
    <property type="entry name" value="TRYPSIN_SER"/>
    <property type="match status" value="1"/>
</dbReference>
<dbReference type="GO" id="GO:0004252">
    <property type="term" value="F:serine-type endopeptidase activity"/>
    <property type="evidence" value="ECO:0007669"/>
    <property type="project" value="InterPro"/>
</dbReference>
<dbReference type="EMBL" id="LR824024">
    <property type="protein sequence ID" value="CAD0204184.1"/>
    <property type="molecule type" value="Genomic_DNA"/>
</dbReference>
<evidence type="ECO:0000256" key="7">
    <source>
        <dbReference type="SAM" id="MobiDB-lite"/>
    </source>
</evidence>
<evidence type="ECO:0000256" key="5">
    <source>
        <dbReference type="ARBA" id="ARBA00023157"/>
    </source>
</evidence>
<reference evidence="10" key="1">
    <citation type="submission" date="2021-12" db="EMBL/GenBank/DDBJ databases">
        <authorList>
            <person name="King R."/>
        </authorList>
    </citation>
    <scope>NUCLEOTIDE SEQUENCE</scope>
</reference>
<feature type="chain" id="PRO_5040426284" description="Peptidase S1 domain-containing protein" evidence="8">
    <location>
        <begin position="20"/>
        <end position="389"/>
    </location>
</feature>
<keyword evidence="5" id="KW-1015">Disulfide bond</keyword>
<evidence type="ECO:0000313" key="11">
    <source>
        <dbReference type="Proteomes" id="UP001154114"/>
    </source>
</evidence>
<dbReference type="GO" id="GO:0006508">
    <property type="term" value="P:proteolysis"/>
    <property type="evidence" value="ECO:0007669"/>
    <property type="project" value="UniProtKB-KW"/>
</dbReference>
<dbReference type="OrthoDB" id="5597713at2759"/>
<feature type="domain" description="Peptidase S1" evidence="9">
    <location>
        <begin position="45"/>
        <end position="286"/>
    </location>
</feature>